<evidence type="ECO:0000313" key="2">
    <source>
        <dbReference type="EMBL" id="SMD35391.1"/>
    </source>
</evidence>
<evidence type="ECO:0000259" key="1">
    <source>
        <dbReference type="PROSITE" id="PS51819"/>
    </source>
</evidence>
<dbReference type="GO" id="GO:0016829">
    <property type="term" value="F:lyase activity"/>
    <property type="evidence" value="ECO:0007669"/>
    <property type="project" value="UniProtKB-KW"/>
</dbReference>
<dbReference type="InterPro" id="IPR029068">
    <property type="entry name" value="Glyas_Bleomycin-R_OHBP_Dase"/>
</dbReference>
<dbReference type="Pfam" id="PF00903">
    <property type="entry name" value="Glyoxalase"/>
    <property type="match status" value="1"/>
</dbReference>
<proteinExistence type="predicted"/>
<dbReference type="InterPro" id="IPR037523">
    <property type="entry name" value="VOC_core"/>
</dbReference>
<dbReference type="Gene3D" id="3.10.180.10">
    <property type="entry name" value="2,3-Dihydroxybiphenyl 1,2-Dioxygenase, domain 1"/>
    <property type="match status" value="1"/>
</dbReference>
<reference evidence="2 3" key="1">
    <citation type="submission" date="2017-04" db="EMBL/GenBank/DDBJ databases">
        <authorList>
            <person name="Afonso C.L."/>
            <person name="Miller P.J."/>
            <person name="Scott M.A."/>
            <person name="Spackman E."/>
            <person name="Goraichik I."/>
            <person name="Dimitrov K.M."/>
            <person name="Suarez D.L."/>
            <person name="Swayne D.E."/>
        </authorList>
    </citation>
    <scope>NUCLEOTIDE SEQUENCE [LARGE SCALE GENOMIC DNA]</scope>
    <source>
        <strain evidence="2 3">DSM 26133</strain>
    </source>
</reference>
<dbReference type="RefSeq" id="WP_084373134.1">
    <property type="nucleotide sequence ID" value="NZ_FWYF01000002.1"/>
</dbReference>
<evidence type="ECO:0000313" key="3">
    <source>
        <dbReference type="Proteomes" id="UP000192472"/>
    </source>
</evidence>
<dbReference type="STRING" id="692418.SAMN04488029_2493"/>
<gene>
    <name evidence="2" type="ORF">SAMN04488029_2493</name>
</gene>
<accession>A0A1W2GFP0</accession>
<dbReference type="AlphaFoldDB" id="A0A1W2GFP0"/>
<dbReference type="InterPro" id="IPR004360">
    <property type="entry name" value="Glyas_Fos-R_dOase_dom"/>
</dbReference>
<dbReference type="EMBL" id="FWYF01000002">
    <property type="protein sequence ID" value="SMD35391.1"/>
    <property type="molecule type" value="Genomic_DNA"/>
</dbReference>
<dbReference type="SUPFAM" id="SSF54593">
    <property type="entry name" value="Glyoxalase/Bleomycin resistance protein/Dihydroxybiphenyl dioxygenase"/>
    <property type="match status" value="1"/>
</dbReference>
<dbReference type="Proteomes" id="UP000192472">
    <property type="component" value="Unassembled WGS sequence"/>
</dbReference>
<protein>
    <submittedName>
        <fullName evidence="2">Lactoylglutathione lyase</fullName>
    </submittedName>
</protein>
<name>A0A1W2GFP0_REIFA</name>
<feature type="domain" description="VOC" evidence="1">
    <location>
        <begin position="5"/>
        <end position="116"/>
    </location>
</feature>
<keyword evidence="2" id="KW-0456">Lyase</keyword>
<dbReference type="PROSITE" id="PS51819">
    <property type="entry name" value="VOC"/>
    <property type="match status" value="1"/>
</dbReference>
<dbReference type="OrthoDB" id="4548523at2"/>
<organism evidence="2 3">
    <name type="scientific">Reichenbachiella faecimaris</name>
    <dbReference type="NCBI Taxonomy" id="692418"/>
    <lineage>
        <taxon>Bacteria</taxon>
        <taxon>Pseudomonadati</taxon>
        <taxon>Bacteroidota</taxon>
        <taxon>Cytophagia</taxon>
        <taxon>Cytophagales</taxon>
        <taxon>Reichenbachiellaceae</taxon>
        <taxon>Reichenbachiella</taxon>
    </lineage>
</organism>
<sequence length="121" mass="13442">MAILGLRTAIYKVGDIKKAADWYTKAFEVAPYFEEDGYVGFNVAGYELGLQPESIPTTDKAESVINYWGVEDIRGRYQHFLDLGATEHEPPTNVGGALEVATVKDPWGNILGLIYNPDFKL</sequence>
<keyword evidence="3" id="KW-1185">Reference proteome</keyword>